<evidence type="ECO:0000256" key="3">
    <source>
        <dbReference type="PROSITE-ProRule" id="PRU00192"/>
    </source>
</evidence>
<dbReference type="Pfam" id="PF00018">
    <property type="entry name" value="SH3_1"/>
    <property type="match status" value="1"/>
</dbReference>
<dbReference type="AlphaFoldDB" id="A0A4P9X5B2"/>
<dbReference type="InterPro" id="IPR036028">
    <property type="entry name" value="SH3-like_dom_sf"/>
</dbReference>
<dbReference type="GO" id="GO:0035091">
    <property type="term" value="F:phosphatidylinositol binding"/>
    <property type="evidence" value="ECO:0007669"/>
    <property type="project" value="TreeGrafter"/>
</dbReference>
<dbReference type="CDD" id="cd11525">
    <property type="entry name" value="SYLF_SH3YL1_like"/>
    <property type="match status" value="1"/>
</dbReference>
<feature type="compositionally biased region" description="Low complexity" evidence="4">
    <location>
        <begin position="251"/>
        <end position="265"/>
    </location>
</feature>
<evidence type="ECO:0000256" key="2">
    <source>
        <dbReference type="ARBA" id="ARBA00022443"/>
    </source>
</evidence>
<dbReference type="InterPro" id="IPR007461">
    <property type="entry name" value="Ysc84_actin-binding"/>
</dbReference>
<dbReference type="PRINTS" id="PR00452">
    <property type="entry name" value="SH3DOMAIN"/>
</dbReference>
<evidence type="ECO:0000313" key="7">
    <source>
        <dbReference type="Proteomes" id="UP000274922"/>
    </source>
</evidence>
<dbReference type="InterPro" id="IPR001452">
    <property type="entry name" value="SH3_domain"/>
</dbReference>
<evidence type="ECO:0000256" key="1">
    <source>
        <dbReference type="ARBA" id="ARBA00007761"/>
    </source>
</evidence>
<dbReference type="OrthoDB" id="443981at2759"/>
<dbReference type="InterPro" id="IPR051702">
    <property type="entry name" value="SH3_domain_YSC84-like"/>
</dbReference>
<evidence type="ECO:0000313" key="6">
    <source>
        <dbReference type="EMBL" id="RKP00303.1"/>
    </source>
</evidence>
<gene>
    <name evidence="6" type="ORF">CXG81DRAFT_13395</name>
</gene>
<name>A0A4P9X5B2_9FUNG</name>
<feature type="compositionally biased region" description="Gly residues" evidence="4">
    <location>
        <begin position="241"/>
        <end position="250"/>
    </location>
</feature>
<dbReference type="PANTHER" id="PTHR15629">
    <property type="entry name" value="SH3YL1 PROTEIN"/>
    <property type="match status" value="1"/>
</dbReference>
<evidence type="ECO:0000256" key="4">
    <source>
        <dbReference type="SAM" id="MobiDB-lite"/>
    </source>
</evidence>
<dbReference type="Pfam" id="PF04366">
    <property type="entry name" value="Ysc84"/>
    <property type="match status" value="1"/>
</dbReference>
<dbReference type="PANTHER" id="PTHR15629:SF2">
    <property type="entry name" value="SH3 DOMAIN-CONTAINING YSC84-LIKE PROTEIN 1"/>
    <property type="match status" value="1"/>
</dbReference>
<dbReference type="SUPFAM" id="SSF50044">
    <property type="entry name" value="SH3-domain"/>
    <property type="match status" value="1"/>
</dbReference>
<reference evidence="7" key="1">
    <citation type="journal article" date="2018" name="Nat. Microbiol.">
        <title>Leveraging single-cell genomics to expand the fungal tree of life.</title>
        <authorList>
            <person name="Ahrendt S.R."/>
            <person name="Quandt C.A."/>
            <person name="Ciobanu D."/>
            <person name="Clum A."/>
            <person name="Salamov A."/>
            <person name="Andreopoulos B."/>
            <person name="Cheng J.F."/>
            <person name="Woyke T."/>
            <person name="Pelin A."/>
            <person name="Henrissat B."/>
            <person name="Reynolds N.K."/>
            <person name="Benny G.L."/>
            <person name="Smith M.E."/>
            <person name="James T.Y."/>
            <person name="Grigoriev I.V."/>
        </authorList>
    </citation>
    <scope>NUCLEOTIDE SEQUENCE [LARGE SCALE GENOMIC DNA]</scope>
    <source>
        <strain evidence="7">ATCC 52028</strain>
    </source>
</reference>
<keyword evidence="2 3" id="KW-0728">SH3 domain</keyword>
<dbReference type="SMART" id="SM00326">
    <property type="entry name" value="SH3"/>
    <property type="match status" value="1"/>
</dbReference>
<dbReference type="EMBL" id="ML014224">
    <property type="protein sequence ID" value="RKP00303.1"/>
    <property type="molecule type" value="Genomic_DNA"/>
</dbReference>
<keyword evidence="7" id="KW-1185">Reference proteome</keyword>
<proteinExistence type="inferred from homology"/>
<sequence>MVGNPIPSDLASECRKCSKIINQFIKPDKGMGPDQMIPPNIIGNAKGIAIMSVLKAGFLFSARAGSGLVVARLDDGSWSAPSAIGTGGIGAGGQIGAELTDFVFILNTKDAVKAFSHGGNLTFGGNVSVAVGPLGRNAEASGSVGNLAAIFSYSKTRGLFAGVSLEGTVLLERKDANAAFYHRKISAKELLTGVVPPPPVAEELYRALNRRVTGVVMTYGANSDAASPAAPPAPGPAPGPAVGGFGGSQRGYGAAAAAAASARQSRPPPPPPPNRMGGAPADRAVALYDYVAERASDLSFSAGDEIIITKRTASTNDWWEGRCRGASGAFPANYVSTKS</sequence>
<evidence type="ECO:0000259" key="5">
    <source>
        <dbReference type="PROSITE" id="PS50002"/>
    </source>
</evidence>
<protein>
    <recommendedName>
        <fullName evidence="5">SH3 domain-containing protein</fullName>
    </recommendedName>
</protein>
<dbReference type="STRING" id="1555241.A0A4P9X5B2"/>
<dbReference type="FunFam" id="2.30.30.40:FF:000100">
    <property type="entry name" value="SH3 domain-containing YSC84-like protein 1"/>
    <property type="match status" value="1"/>
</dbReference>
<feature type="domain" description="SH3" evidence="5">
    <location>
        <begin position="279"/>
        <end position="339"/>
    </location>
</feature>
<feature type="compositionally biased region" description="Pro residues" evidence="4">
    <location>
        <begin position="229"/>
        <end position="239"/>
    </location>
</feature>
<dbReference type="Gene3D" id="2.30.30.40">
    <property type="entry name" value="SH3 Domains"/>
    <property type="match status" value="1"/>
</dbReference>
<dbReference type="GO" id="GO:0051666">
    <property type="term" value="P:actin cortical patch localization"/>
    <property type="evidence" value="ECO:0007669"/>
    <property type="project" value="UniProtKB-ARBA"/>
</dbReference>
<dbReference type="Proteomes" id="UP000274922">
    <property type="component" value="Unassembled WGS sequence"/>
</dbReference>
<dbReference type="InterPro" id="IPR033643">
    <property type="entry name" value="SYLF_SH3YL1-like"/>
</dbReference>
<comment type="similarity">
    <text evidence="1">Belongs to the SH3YL1 family.</text>
</comment>
<feature type="region of interest" description="Disordered" evidence="4">
    <location>
        <begin position="223"/>
        <end position="280"/>
    </location>
</feature>
<organism evidence="6 7">
    <name type="scientific">Caulochytrium protostelioides</name>
    <dbReference type="NCBI Taxonomy" id="1555241"/>
    <lineage>
        <taxon>Eukaryota</taxon>
        <taxon>Fungi</taxon>
        <taxon>Fungi incertae sedis</taxon>
        <taxon>Chytridiomycota</taxon>
        <taxon>Chytridiomycota incertae sedis</taxon>
        <taxon>Chytridiomycetes</taxon>
        <taxon>Caulochytriales</taxon>
        <taxon>Caulochytriaceae</taxon>
        <taxon>Caulochytrium</taxon>
    </lineage>
</organism>
<dbReference type="PROSITE" id="PS50002">
    <property type="entry name" value="SH3"/>
    <property type="match status" value="1"/>
</dbReference>
<accession>A0A4P9X5B2</accession>